<feature type="domain" description="WW" evidence="2">
    <location>
        <begin position="103"/>
        <end position="125"/>
    </location>
</feature>
<organism evidence="3 4">
    <name type="scientific">Coemansia guatemalensis</name>
    <dbReference type="NCBI Taxonomy" id="2761395"/>
    <lineage>
        <taxon>Eukaryota</taxon>
        <taxon>Fungi</taxon>
        <taxon>Fungi incertae sedis</taxon>
        <taxon>Zoopagomycota</taxon>
        <taxon>Kickxellomycotina</taxon>
        <taxon>Kickxellomycetes</taxon>
        <taxon>Kickxellales</taxon>
        <taxon>Kickxellaceae</taxon>
        <taxon>Coemansia</taxon>
    </lineage>
</organism>
<feature type="non-terminal residue" evidence="3">
    <location>
        <position position="1"/>
    </location>
</feature>
<evidence type="ECO:0000313" key="4">
    <source>
        <dbReference type="Proteomes" id="UP001140094"/>
    </source>
</evidence>
<evidence type="ECO:0000256" key="1">
    <source>
        <dbReference type="SAM" id="MobiDB-lite"/>
    </source>
</evidence>
<dbReference type="EMBL" id="JANBUO010001738">
    <property type="protein sequence ID" value="KAJ2797019.1"/>
    <property type="molecule type" value="Genomic_DNA"/>
</dbReference>
<name>A0A9W8LRY1_9FUNG</name>
<dbReference type="Pfam" id="PF25006">
    <property type="entry name" value="DUF7783"/>
    <property type="match status" value="1"/>
</dbReference>
<evidence type="ECO:0000313" key="3">
    <source>
        <dbReference type="EMBL" id="KAJ2797019.1"/>
    </source>
</evidence>
<gene>
    <name evidence="3" type="ORF">H4R20_005341</name>
</gene>
<protein>
    <recommendedName>
        <fullName evidence="2">WW domain-containing protein</fullName>
    </recommendedName>
</protein>
<dbReference type="InterPro" id="IPR056685">
    <property type="entry name" value="DUF7783"/>
</dbReference>
<dbReference type="SUPFAM" id="SSF51045">
    <property type="entry name" value="WW domain"/>
    <property type="match status" value="1"/>
</dbReference>
<keyword evidence="4" id="KW-1185">Reference proteome</keyword>
<evidence type="ECO:0000259" key="2">
    <source>
        <dbReference type="PROSITE" id="PS50020"/>
    </source>
</evidence>
<accession>A0A9W8LRY1</accession>
<reference evidence="3" key="1">
    <citation type="submission" date="2022-07" db="EMBL/GenBank/DDBJ databases">
        <title>Phylogenomic reconstructions and comparative analyses of Kickxellomycotina fungi.</title>
        <authorList>
            <person name="Reynolds N.K."/>
            <person name="Stajich J.E."/>
            <person name="Barry K."/>
            <person name="Grigoriev I.V."/>
            <person name="Crous P."/>
            <person name="Smith M.E."/>
        </authorList>
    </citation>
    <scope>NUCLEOTIDE SEQUENCE</scope>
    <source>
        <strain evidence="3">NRRL 1565</strain>
    </source>
</reference>
<dbReference type="PROSITE" id="PS50020">
    <property type="entry name" value="WW_DOMAIN_2"/>
    <property type="match status" value="1"/>
</dbReference>
<feature type="region of interest" description="Disordered" evidence="1">
    <location>
        <begin position="374"/>
        <end position="409"/>
    </location>
</feature>
<comment type="caution">
    <text evidence="3">The sequence shown here is derived from an EMBL/GenBank/DDBJ whole genome shotgun (WGS) entry which is preliminary data.</text>
</comment>
<dbReference type="Gene3D" id="2.20.70.10">
    <property type="match status" value="1"/>
</dbReference>
<proteinExistence type="predicted"/>
<dbReference type="InterPro" id="IPR001202">
    <property type="entry name" value="WW_dom"/>
</dbReference>
<sequence length="500" mass="51897">MAEPNGSDVENITSITSHADQSLLTAAANESVYRRGSIATSDSQAGIASAVPSRLRMGRRGSAPLNIASGSEHDGVVPGPHRADTTGVAVAAGSGDGAHVAQWESRTTLDGRTYYCNIFTDKTVWSLGDVAPEGPPGAGLELIGDEATLVYVALVLGQQRVASSAARADNGAPEAGVGGTWEQLAAGVSLAAFALAGAVSAEAKHEYPALVLQAVAGVKRLLLASAGGASHGGPMFRTHRMLRERHKDVVQHVGALVLSARVAATVWPPPDAADAVHADIAGLVRAVRRFSTDAEAAGITATAVDDGVALLPGVDCERGQQHDAAPAHAAAKRLSTLQRNEHTGATVLLKGDSGDAASLFAQDRTGIRQRLRQHLAEHHQRSSNKPPPSPAADTPTRVASSAGGPPATADVLQQLDDGSHELARVLLAFDRYLRKTERFYAGEELGTERLQAGETGFSDRTPTHIRSAADARLVAYGKHLVAALAVLLQVLDDVDPYSAA</sequence>
<feature type="region of interest" description="Disordered" evidence="1">
    <location>
        <begin position="61"/>
        <end position="85"/>
    </location>
</feature>
<dbReference type="Proteomes" id="UP001140094">
    <property type="component" value="Unassembled WGS sequence"/>
</dbReference>
<dbReference type="InterPro" id="IPR036020">
    <property type="entry name" value="WW_dom_sf"/>
</dbReference>
<dbReference type="OrthoDB" id="2160160at2759"/>
<dbReference type="AlphaFoldDB" id="A0A9W8LRY1"/>